<evidence type="ECO:0000313" key="3">
    <source>
        <dbReference type="EMBL" id="NPD91142.1"/>
    </source>
</evidence>
<feature type="transmembrane region" description="Helical" evidence="1">
    <location>
        <begin position="273"/>
        <end position="292"/>
    </location>
</feature>
<reference evidence="3 4" key="1">
    <citation type="submission" date="2020-05" db="EMBL/GenBank/DDBJ databases">
        <title>Distinct polysaccharide utilization as determinants for interspecies competition between intestinal Prevotella spp.</title>
        <authorList>
            <person name="Galvez E.J.C."/>
            <person name="Iljazovic A."/>
            <person name="Strowig T."/>
        </authorList>
    </citation>
    <scope>NUCLEOTIDE SEQUENCE [LARGE SCALE GENOMIC DNA]</scope>
    <source>
        <strain evidence="3 4">PMUR</strain>
    </source>
</reference>
<dbReference type="RefSeq" id="WP_172273024.1">
    <property type="nucleotide sequence ID" value="NZ_CASGMU010000001.1"/>
</dbReference>
<dbReference type="Pfam" id="PF05226">
    <property type="entry name" value="CHASE2"/>
    <property type="match status" value="1"/>
</dbReference>
<keyword evidence="1" id="KW-0472">Membrane</keyword>
<evidence type="ECO:0000313" key="4">
    <source>
        <dbReference type="Proteomes" id="UP000714420"/>
    </source>
</evidence>
<feature type="domain" description="CHASE2" evidence="2">
    <location>
        <begin position="42"/>
        <end position="293"/>
    </location>
</feature>
<keyword evidence="4" id="KW-1185">Reference proteome</keyword>
<evidence type="ECO:0000259" key="2">
    <source>
        <dbReference type="SMART" id="SM01080"/>
    </source>
</evidence>
<keyword evidence="1" id="KW-0812">Transmembrane</keyword>
<name>A0ABX2AKP5_9BACT</name>
<organism evidence="3 4">
    <name type="scientific">Xylanibacter muris</name>
    <dbReference type="NCBI Taxonomy" id="2736290"/>
    <lineage>
        <taxon>Bacteria</taxon>
        <taxon>Pseudomonadati</taxon>
        <taxon>Bacteroidota</taxon>
        <taxon>Bacteroidia</taxon>
        <taxon>Bacteroidales</taxon>
        <taxon>Prevotellaceae</taxon>
        <taxon>Xylanibacter</taxon>
    </lineage>
</organism>
<evidence type="ECO:0000256" key="1">
    <source>
        <dbReference type="SAM" id="Phobius"/>
    </source>
</evidence>
<feature type="transmembrane region" description="Helical" evidence="1">
    <location>
        <begin position="12"/>
        <end position="34"/>
    </location>
</feature>
<sequence>MKLTRGLVRHIAVTAMSFAVVGLFVIMMINISFLNPIARAFGSFSTIDIYYQMLVDDPVVSTDISIIDISTVESRRDIAAIINEAESLGPKTIGMDIVFANWKDADGGDDMIMNIAGKYDNIVFAANCQFDAVRQSYLKNRSFFTPFINVKEGMTNFNRELYSDMKRDMNIGICLGDSLWPSFAWLTASVSSDGITPLKDRKEVIDFSPTLFPVIAPDSITAKSDLIKDRIILIGAVGDDVDRHYTPLGKISGVELQAYSIQTLLQRKSVRPMPAVVVAVLSFLIVLITEWLQEKYIQVVGWSKFVIVRHFLSTDMALGAVTFVWMLILLYISVILFAKTRMSIDIGWALSAIAILAATRNFYNTCISIKRNNK</sequence>
<dbReference type="EMBL" id="JABKKF010000001">
    <property type="protein sequence ID" value="NPD91142.1"/>
    <property type="molecule type" value="Genomic_DNA"/>
</dbReference>
<gene>
    <name evidence="3" type="ORF">HPS56_02000</name>
</gene>
<keyword evidence="1" id="KW-1133">Transmembrane helix</keyword>
<dbReference type="InterPro" id="IPR007890">
    <property type="entry name" value="CHASE2"/>
</dbReference>
<feature type="transmembrane region" description="Helical" evidence="1">
    <location>
        <begin position="316"/>
        <end position="338"/>
    </location>
</feature>
<dbReference type="Proteomes" id="UP000714420">
    <property type="component" value="Unassembled WGS sequence"/>
</dbReference>
<accession>A0ABX2AKP5</accession>
<feature type="transmembrane region" description="Helical" evidence="1">
    <location>
        <begin position="345"/>
        <end position="363"/>
    </location>
</feature>
<dbReference type="SMART" id="SM01080">
    <property type="entry name" value="CHASE2"/>
    <property type="match status" value="1"/>
</dbReference>
<comment type="caution">
    <text evidence="3">The sequence shown here is derived from an EMBL/GenBank/DDBJ whole genome shotgun (WGS) entry which is preliminary data.</text>
</comment>
<proteinExistence type="predicted"/>
<protein>
    <submittedName>
        <fullName evidence="3">CHASE2 domain-containing protein</fullName>
    </submittedName>
</protein>